<name>M0FVG6_HALPT</name>
<dbReference type="GO" id="GO:0015297">
    <property type="term" value="F:antiporter activity"/>
    <property type="evidence" value="ECO:0007669"/>
    <property type="project" value="UniProtKB-KW"/>
</dbReference>
<feature type="transmembrane region" description="Helical" evidence="13">
    <location>
        <begin position="137"/>
        <end position="157"/>
    </location>
</feature>
<keyword evidence="6" id="KW-0633">Potassium transport</keyword>
<keyword evidence="11" id="KW-0406">Ion transport</keyword>
<dbReference type="InterPro" id="IPR036291">
    <property type="entry name" value="NAD(P)-bd_dom_sf"/>
</dbReference>
<dbReference type="EMBL" id="AOLG01000056">
    <property type="protein sequence ID" value="ELZ63965.1"/>
    <property type="molecule type" value="Genomic_DNA"/>
</dbReference>
<dbReference type="PRINTS" id="PR00335">
    <property type="entry name" value="KUPTAKETRKA"/>
</dbReference>
<feature type="transmembrane region" description="Helical" evidence="13">
    <location>
        <begin position="39"/>
        <end position="59"/>
    </location>
</feature>
<dbReference type="InterPro" id="IPR038770">
    <property type="entry name" value="Na+/solute_symporter_sf"/>
</dbReference>
<comment type="function">
    <text evidence="1">Part of a potassium transport system.</text>
</comment>
<feature type="domain" description="RCK N-terminal" evidence="14">
    <location>
        <begin position="380"/>
        <end position="502"/>
    </location>
</feature>
<dbReference type="InterPro" id="IPR006036">
    <property type="entry name" value="K_uptake_TrkA"/>
</dbReference>
<dbReference type="InterPro" id="IPR003148">
    <property type="entry name" value="RCK_N"/>
</dbReference>
<dbReference type="SUPFAM" id="SSF116726">
    <property type="entry name" value="TrkA C-terminal domain-like"/>
    <property type="match status" value="1"/>
</dbReference>
<dbReference type="InterPro" id="IPR006037">
    <property type="entry name" value="RCK_C"/>
</dbReference>
<keyword evidence="17" id="KW-1185">Reference proteome</keyword>
<evidence type="ECO:0000256" key="10">
    <source>
        <dbReference type="ARBA" id="ARBA00023027"/>
    </source>
</evidence>
<evidence type="ECO:0000313" key="17">
    <source>
        <dbReference type="Proteomes" id="UP000011559"/>
    </source>
</evidence>
<keyword evidence="8" id="KW-0630">Potassium</keyword>
<dbReference type="GO" id="GO:1902600">
    <property type="term" value="P:proton transmembrane transport"/>
    <property type="evidence" value="ECO:0007669"/>
    <property type="project" value="InterPro"/>
</dbReference>
<dbReference type="PROSITE" id="PS51201">
    <property type="entry name" value="RCK_N"/>
    <property type="match status" value="1"/>
</dbReference>
<keyword evidence="3" id="KW-0813">Transport</keyword>
<feature type="transmembrane region" description="Helical" evidence="13">
    <location>
        <begin position="203"/>
        <end position="220"/>
    </location>
</feature>
<proteinExistence type="predicted"/>
<comment type="subcellular location">
    <subcellularLocation>
        <location evidence="2">Cell membrane</location>
        <topology evidence="2">Multi-pass membrane protein</topology>
    </subcellularLocation>
</comment>
<dbReference type="SUPFAM" id="SSF51735">
    <property type="entry name" value="NAD(P)-binding Rossmann-fold domains"/>
    <property type="match status" value="1"/>
</dbReference>
<keyword evidence="4" id="KW-0050">Antiport</keyword>
<feature type="transmembrane region" description="Helical" evidence="13">
    <location>
        <begin position="349"/>
        <end position="369"/>
    </location>
</feature>
<evidence type="ECO:0000256" key="6">
    <source>
        <dbReference type="ARBA" id="ARBA00022538"/>
    </source>
</evidence>
<evidence type="ECO:0000313" key="16">
    <source>
        <dbReference type="EMBL" id="ELZ63965.1"/>
    </source>
</evidence>
<comment type="caution">
    <text evidence="16">The sequence shown here is derived from an EMBL/GenBank/DDBJ whole genome shotgun (WGS) entry which is preliminary data.</text>
</comment>
<evidence type="ECO:0000256" key="7">
    <source>
        <dbReference type="ARBA" id="ARBA00022692"/>
    </source>
</evidence>
<evidence type="ECO:0000259" key="14">
    <source>
        <dbReference type="PROSITE" id="PS51201"/>
    </source>
</evidence>
<accession>M0FVG6</accession>
<evidence type="ECO:0000256" key="12">
    <source>
        <dbReference type="ARBA" id="ARBA00023136"/>
    </source>
</evidence>
<dbReference type="Pfam" id="PF02080">
    <property type="entry name" value="TrkA_C"/>
    <property type="match status" value="1"/>
</dbReference>
<evidence type="ECO:0000256" key="2">
    <source>
        <dbReference type="ARBA" id="ARBA00004651"/>
    </source>
</evidence>
<dbReference type="Gene3D" id="3.40.50.720">
    <property type="entry name" value="NAD(P)-binding Rossmann-like Domain"/>
    <property type="match status" value="1"/>
</dbReference>
<dbReference type="InterPro" id="IPR006153">
    <property type="entry name" value="Cation/H_exchanger_TM"/>
</dbReference>
<feature type="transmembrane region" description="Helical" evidence="13">
    <location>
        <begin position="281"/>
        <end position="304"/>
    </location>
</feature>
<evidence type="ECO:0000256" key="8">
    <source>
        <dbReference type="ARBA" id="ARBA00022958"/>
    </source>
</evidence>
<feature type="domain" description="RCK C-terminal" evidence="15">
    <location>
        <begin position="515"/>
        <end position="598"/>
    </location>
</feature>
<evidence type="ECO:0000259" key="15">
    <source>
        <dbReference type="PROSITE" id="PS51202"/>
    </source>
</evidence>
<evidence type="ECO:0000256" key="1">
    <source>
        <dbReference type="ARBA" id="ARBA00003660"/>
    </source>
</evidence>
<dbReference type="GO" id="GO:0005886">
    <property type="term" value="C:plasma membrane"/>
    <property type="evidence" value="ECO:0007669"/>
    <property type="project" value="UniProtKB-SubCell"/>
</dbReference>
<keyword evidence="10" id="KW-0520">NAD</keyword>
<gene>
    <name evidence="16" type="ORF">C457_18363</name>
</gene>
<dbReference type="AlphaFoldDB" id="M0FVG6"/>
<feature type="transmembrane region" description="Helical" evidence="13">
    <location>
        <begin position="169"/>
        <end position="191"/>
    </location>
</feature>
<dbReference type="Pfam" id="PF00999">
    <property type="entry name" value="Na_H_Exchanger"/>
    <property type="match status" value="1"/>
</dbReference>
<dbReference type="Gene3D" id="1.20.1530.20">
    <property type="match status" value="1"/>
</dbReference>
<dbReference type="GO" id="GO:0015079">
    <property type="term" value="F:potassium ion transmembrane transporter activity"/>
    <property type="evidence" value="ECO:0007669"/>
    <property type="project" value="InterPro"/>
</dbReference>
<feature type="transmembrane region" description="Helical" evidence="13">
    <location>
        <begin position="71"/>
        <end position="94"/>
    </location>
</feature>
<evidence type="ECO:0008006" key="18">
    <source>
        <dbReference type="Google" id="ProtNLM"/>
    </source>
</evidence>
<feature type="transmembrane region" description="Helical" evidence="13">
    <location>
        <begin position="316"/>
        <end position="337"/>
    </location>
</feature>
<keyword evidence="9 13" id="KW-1133">Transmembrane helix</keyword>
<dbReference type="RefSeq" id="WP_008096869.1">
    <property type="nucleotide sequence ID" value="NZ_AOLG01000056.1"/>
</dbReference>
<dbReference type="InterPro" id="IPR036721">
    <property type="entry name" value="RCK_C_sf"/>
</dbReference>
<dbReference type="Proteomes" id="UP000011559">
    <property type="component" value="Unassembled WGS sequence"/>
</dbReference>
<evidence type="ECO:0000256" key="11">
    <source>
        <dbReference type="ARBA" id="ARBA00023065"/>
    </source>
</evidence>
<evidence type="ECO:0000256" key="3">
    <source>
        <dbReference type="ARBA" id="ARBA00022448"/>
    </source>
</evidence>
<reference evidence="16 17" key="1">
    <citation type="journal article" date="2014" name="PLoS Genet.">
        <title>Phylogenetically driven sequencing of extremely halophilic archaea reveals strategies for static and dynamic osmo-response.</title>
        <authorList>
            <person name="Becker E.A."/>
            <person name="Seitzer P.M."/>
            <person name="Tritt A."/>
            <person name="Larsen D."/>
            <person name="Krusor M."/>
            <person name="Yao A.I."/>
            <person name="Wu D."/>
            <person name="Madern D."/>
            <person name="Eisen J.A."/>
            <person name="Darling A.E."/>
            <person name="Facciotti M.T."/>
        </authorList>
    </citation>
    <scope>NUCLEOTIDE SEQUENCE [LARGE SCALE GENOMIC DNA]</scope>
    <source>
        <strain evidence="17">DSM 18310 / JCM 13924 / TL6</strain>
    </source>
</reference>
<dbReference type="Pfam" id="PF02254">
    <property type="entry name" value="TrkA_N"/>
    <property type="match status" value="1"/>
</dbReference>
<dbReference type="Gene3D" id="3.30.70.1450">
    <property type="entry name" value="Regulator of K+ conductance, C-terminal domain"/>
    <property type="match status" value="1"/>
</dbReference>
<keyword evidence="12 13" id="KW-0472">Membrane</keyword>
<dbReference type="PANTHER" id="PTHR32507">
    <property type="entry name" value="NA(+)/H(+) ANTIPORTER 1"/>
    <property type="match status" value="1"/>
</dbReference>
<sequence>MLADRLSIPSVLFLILAGIAVGPEGLNLVGLDSFGGPEPLSGIVGISVAIIVFEGAFHLKVDKLQQAPREAFRLVTIGALFTFVATATVVRFALDVPWSLSFLVGALLIATGPTVITPILNVISVRDQVGAALETEGIVNDVTAAILAVVIFDLAVLGNTGLPALFESFATRLGVGVLVGGVTAAVIWYLLKHLDLTPSNAVQNARLVVLIGAIATYGLAEAIAPEAGIAAVAASGLILGNSDLPHEDEIEAFKGDITLIVLSFVFISLATLLSFSELVSLGLGGILVVVAVTLVIRPISVLFCTYGERFTFREQVFMSAVGPRGIIPASVATLFALELRSTSPEQATILVGSVFLVILMTVVFEGGFARHIAQALNVLPMRVIIVGGGRVGRGLAERLEDRGENVVIVDKEEDAVETARNAGFSAHQGDGTDTSVLQAAGIENAKIVVAATANDDANLLIAQLTNTNYDVETVITRVNTPGNVEAFEELGVRAISANDAIAHEMDNAIERPALSEWMTELGRSGDVQEIEVTSDRLVGKSIKELDEYLPDGVLIALVSRSGDSQIPTPELTLQRGDHLTFVGRRDAVHTAIERCHPNP</sequence>
<evidence type="ECO:0000256" key="9">
    <source>
        <dbReference type="ARBA" id="ARBA00022989"/>
    </source>
</evidence>
<feature type="transmembrane region" description="Helical" evidence="13">
    <location>
        <begin position="100"/>
        <end position="125"/>
    </location>
</feature>
<evidence type="ECO:0000256" key="5">
    <source>
        <dbReference type="ARBA" id="ARBA00022475"/>
    </source>
</evidence>
<organism evidence="16 17">
    <name type="scientific">Haloferax prahovense (strain DSM 18310 / JCM 13924 / TL6)</name>
    <dbReference type="NCBI Taxonomy" id="1227461"/>
    <lineage>
        <taxon>Archaea</taxon>
        <taxon>Methanobacteriati</taxon>
        <taxon>Methanobacteriota</taxon>
        <taxon>Stenosarchaea group</taxon>
        <taxon>Halobacteria</taxon>
        <taxon>Halobacteriales</taxon>
        <taxon>Haloferacaceae</taxon>
        <taxon>Haloferax</taxon>
    </lineage>
</organism>
<protein>
    <recommendedName>
        <fullName evidence="18">TrkA-N domain family protein</fullName>
    </recommendedName>
</protein>
<dbReference type="PANTHER" id="PTHR32507:SF0">
    <property type="entry name" value="NA(+)_H(+) ANTIPORTER 2-RELATED"/>
    <property type="match status" value="1"/>
</dbReference>
<dbReference type="PROSITE" id="PS51202">
    <property type="entry name" value="RCK_C"/>
    <property type="match status" value="1"/>
</dbReference>
<evidence type="ECO:0000256" key="4">
    <source>
        <dbReference type="ARBA" id="ARBA00022449"/>
    </source>
</evidence>
<feature type="transmembrane region" description="Helical" evidence="13">
    <location>
        <begin position="256"/>
        <end position="275"/>
    </location>
</feature>
<keyword evidence="7 13" id="KW-0812">Transmembrane</keyword>
<dbReference type="PATRIC" id="fig|1227461.3.peg.3611"/>
<evidence type="ECO:0000256" key="13">
    <source>
        <dbReference type="SAM" id="Phobius"/>
    </source>
</evidence>
<keyword evidence="5" id="KW-1003">Cell membrane</keyword>